<feature type="transmembrane region" description="Helical" evidence="1">
    <location>
        <begin position="198"/>
        <end position="219"/>
    </location>
</feature>
<reference evidence="2 3" key="1">
    <citation type="submission" date="2015-06" db="EMBL/GenBank/DDBJ databases">
        <title>Draft genome assembly of filamentous brackish cyanobacterium Limnoraphis robusta strain CS-951.</title>
        <authorList>
            <person name="Willis A."/>
            <person name="Parks M."/>
            <person name="Burford M.A."/>
        </authorList>
    </citation>
    <scope>NUCLEOTIDE SEQUENCE [LARGE SCALE GENOMIC DNA]</scope>
    <source>
        <strain evidence="2 3">CS-951</strain>
    </source>
</reference>
<evidence type="ECO:0000313" key="2">
    <source>
        <dbReference type="EMBL" id="KKD37158.1"/>
    </source>
</evidence>
<sequence>MTKFISKLHLVGVMVIVSTIILFICSSLRHALFQSNAFDLGIFDNGIYLISQGQEPFVVFRGLHILGDHGAWILYPLAILYKIFPDIHWLFFVQAVSLAMGALPTFYLATQANLKQSQATAMAAVYLLYPLVFNLNLFDFHPEVIALPALLWAILAARLQQVLAFSFALVIILSCKAVLSLTVAALGLWLLLFENRRTCGLIALFLGLTWFFIATQVIIPQFSGGEPAGVKFYDSLGDSVGEIAINLLLKPGIVFQQIFTLANLEYLVLLTVPIIWGLSPRHLTPLVGAVPILVLNLLSDSVQQKNLTQQYSLPILPFLLVAVISTLAAGGGWFRHPKKIVLWSLIAFFALAKYGYFASRYLRHFDTVQASHEAVALVETKGSVLTADHIAPHLTHRSVIMLATKRADQFDLNQFKYILLNASYPGWDSSRELVDTLVEKLKKLPNFQLRYQKSEVMLFENQEDEI</sequence>
<feature type="transmembrane region" description="Helical" evidence="1">
    <location>
        <begin position="167"/>
        <end position="192"/>
    </location>
</feature>
<feature type="transmembrane region" description="Helical" evidence="1">
    <location>
        <begin position="340"/>
        <end position="357"/>
    </location>
</feature>
<dbReference type="Pfam" id="PF09852">
    <property type="entry name" value="DUF2079"/>
    <property type="match status" value="1"/>
</dbReference>
<keyword evidence="1" id="KW-0472">Membrane</keyword>
<protein>
    <submittedName>
        <fullName evidence="2">Membrane protein</fullName>
    </submittedName>
</protein>
<proteinExistence type="predicted"/>
<name>A0A0F5YEI2_9CYAN</name>
<dbReference type="AlphaFoldDB" id="A0A0F5YEI2"/>
<dbReference type="OrthoDB" id="2079361at2"/>
<feature type="transmembrane region" description="Helical" evidence="1">
    <location>
        <begin position="87"/>
        <end position="109"/>
    </location>
</feature>
<keyword evidence="1" id="KW-1133">Transmembrane helix</keyword>
<feature type="transmembrane region" description="Helical" evidence="1">
    <location>
        <begin position="12"/>
        <end position="32"/>
    </location>
</feature>
<feature type="transmembrane region" description="Helical" evidence="1">
    <location>
        <begin position="282"/>
        <end position="299"/>
    </location>
</feature>
<dbReference type="RefSeq" id="WP_046279542.1">
    <property type="nucleotide sequence ID" value="NZ_LATL02000265.1"/>
</dbReference>
<gene>
    <name evidence="2" type="ORF">WN50_15890</name>
</gene>
<dbReference type="PATRIC" id="fig|1637645.4.peg.5264"/>
<keyword evidence="1" id="KW-0812">Transmembrane</keyword>
<dbReference type="Proteomes" id="UP000033607">
    <property type="component" value="Unassembled WGS sequence"/>
</dbReference>
<feature type="transmembrane region" description="Helical" evidence="1">
    <location>
        <begin position="311"/>
        <end position="334"/>
    </location>
</feature>
<dbReference type="InterPro" id="IPR018650">
    <property type="entry name" value="STSV1_Orf64"/>
</dbReference>
<dbReference type="EMBL" id="LATL02000265">
    <property type="protein sequence ID" value="KKD37158.1"/>
    <property type="molecule type" value="Genomic_DNA"/>
</dbReference>
<organism evidence="2 3">
    <name type="scientific">Limnoraphis robusta CS-951</name>
    <dbReference type="NCBI Taxonomy" id="1637645"/>
    <lineage>
        <taxon>Bacteria</taxon>
        <taxon>Bacillati</taxon>
        <taxon>Cyanobacteriota</taxon>
        <taxon>Cyanophyceae</taxon>
        <taxon>Oscillatoriophycideae</taxon>
        <taxon>Oscillatoriales</taxon>
        <taxon>Sirenicapillariaceae</taxon>
        <taxon>Limnoraphis</taxon>
    </lineage>
</organism>
<evidence type="ECO:0000256" key="1">
    <source>
        <dbReference type="SAM" id="Phobius"/>
    </source>
</evidence>
<accession>A0A0F5YEI2</accession>
<feature type="transmembrane region" description="Helical" evidence="1">
    <location>
        <begin position="258"/>
        <end position="276"/>
    </location>
</feature>
<comment type="caution">
    <text evidence="2">The sequence shown here is derived from an EMBL/GenBank/DDBJ whole genome shotgun (WGS) entry which is preliminary data.</text>
</comment>
<feature type="transmembrane region" description="Helical" evidence="1">
    <location>
        <begin position="121"/>
        <end position="138"/>
    </location>
</feature>
<feature type="transmembrane region" description="Helical" evidence="1">
    <location>
        <begin position="144"/>
        <end position="160"/>
    </location>
</feature>
<evidence type="ECO:0000313" key="3">
    <source>
        <dbReference type="Proteomes" id="UP000033607"/>
    </source>
</evidence>